<dbReference type="PROSITE" id="PS50160">
    <property type="entry name" value="DNA_LIGASE_A3"/>
    <property type="match status" value="1"/>
</dbReference>
<dbReference type="GO" id="GO:0003910">
    <property type="term" value="F:DNA ligase (ATP) activity"/>
    <property type="evidence" value="ECO:0007669"/>
    <property type="project" value="InterPro"/>
</dbReference>
<dbReference type="EMBL" id="JAUKUA010000003">
    <property type="protein sequence ID" value="KAK0719894.1"/>
    <property type="molecule type" value="Genomic_DNA"/>
</dbReference>
<accession>A0AA40AQ15</accession>
<evidence type="ECO:0000256" key="3">
    <source>
        <dbReference type="ARBA" id="ARBA00022741"/>
    </source>
</evidence>
<keyword evidence="2" id="KW-0436">Ligase</keyword>
<reference evidence="8" key="1">
    <citation type="submission" date="2023-06" db="EMBL/GenBank/DDBJ databases">
        <title>Genome-scale phylogeny and comparative genomics of the fungal order Sordariales.</title>
        <authorList>
            <consortium name="Lawrence Berkeley National Laboratory"/>
            <person name="Hensen N."/>
            <person name="Bonometti L."/>
            <person name="Westerberg I."/>
            <person name="Brannstrom I.O."/>
            <person name="Guillou S."/>
            <person name="Cros-Aarteil S."/>
            <person name="Calhoun S."/>
            <person name="Haridas S."/>
            <person name="Kuo A."/>
            <person name="Mondo S."/>
            <person name="Pangilinan J."/>
            <person name="Riley R."/>
            <person name="Labutti K."/>
            <person name="Andreopoulos B."/>
            <person name="Lipzen A."/>
            <person name="Chen C."/>
            <person name="Yanf M."/>
            <person name="Daum C."/>
            <person name="Ng V."/>
            <person name="Clum A."/>
            <person name="Steindorff A."/>
            <person name="Ohm R."/>
            <person name="Martin F."/>
            <person name="Silar P."/>
            <person name="Natvig D."/>
            <person name="Lalanne C."/>
            <person name="Gautier V."/>
            <person name="Ament-Velasquez S.L."/>
            <person name="Kruys A."/>
            <person name="Hutchinson M.I."/>
            <person name="Powell A.J."/>
            <person name="Barry K."/>
            <person name="Miller A.N."/>
            <person name="Grigoriev I.V."/>
            <person name="Debuchy R."/>
            <person name="Gladieux P."/>
            <person name="Thoren M.H."/>
            <person name="Johannesson H."/>
        </authorList>
    </citation>
    <scope>NUCLEOTIDE SEQUENCE</scope>
    <source>
        <strain evidence="8">SMH4607-1</strain>
    </source>
</reference>
<dbReference type="GO" id="GO:0032807">
    <property type="term" value="C:DNA ligase IV complex"/>
    <property type="evidence" value="ECO:0007669"/>
    <property type="project" value="TreeGrafter"/>
</dbReference>
<evidence type="ECO:0000259" key="7">
    <source>
        <dbReference type="PROSITE" id="PS50160"/>
    </source>
</evidence>
<evidence type="ECO:0000256" key="2">
    <source>
        <dbReference type="ARBA" id="ARBA00022598"/>
    </source>
</evidence>
<feature type="compositionally biased region" description="Polar residues" evidence="6">
    <location>
        <begin position="776"/>
        <end position="785"/>
    </location>
</feature>
<dbReference type="PANTHER" id="PTHR45997">
    <property type="entry name" value="DNA LIGASE 4"/>
    <property type="match status" value="1"/>
</dbReference>
<proteinExistence type="inferred from homology"/>
<dbReference type="SUPFAM" id="SSF56091">
    <property type="entry name" value="DNA ligase/mRNA capping enzyme, catalytic domain"/>
    <property type="match status" value="1"/>
</dbReference>
<evidence type="ECO:0000256" key="6">
    <source>
        <dbReference type="SAM" id="MobiDB-lite"/>
    </source>
</evidence>
<gene>
    <name evidence="8" type="ORF">B0H67DRAFT_599510</name>
</gene>
<dbReference type="Pfam" id="PF04675">
    <property type="entry name" value="DNA_ligase_A_N"/>
    <property type="match status" value="1"/>
</dbReference>
<feature type="region of interest" description="Disordered" evidence="6">
    <location>
        <begin position="667"/>
        <end position="704"/>
    </location>
</feature>
<organism evidence="8 9">
    <name type="scientific">Lasiosphaeris hirsuta</name>
    <dbReference type="NCBI Taxonomy" id="260670"/>
    <lineage>
        <taxon>Eukaryota</taxon>
        <taxon>Fungi</taxon>
        <taxon>Dikarya</taxon>
        <taxon>Ascomycota</taxon>
        <taxon>Pezizomycotina</taxon>
        <taxon>Sordariomycetes</taxon>
        <taxon>Sordariomycetidae</taxon>
        <taxon>Sordariales</taxon>
        <taxon>Lasiosphaeriaceae</taxon>
        <taxon>Lasiosphaeris</taxon>
    </lineage>
</organism>
<dbReference type="AlphaFoldDB" id="A0AA40AQ15"/>
<feature type="domain" description="ATP-dependent DNA ligase family profile" evidence="7">
    <location>
        <begin position="385"/>
        <end position="525"/>
    </location>
</feature>
<dbReference type="GO" id="GO:0006303">
    <property type="term" value="P:double-strand break repair via nonhomologous end joining"/>
    <property type="evidence" value="ECO:0007669"/>
    <property type="project" value="TreeGrafter"/>
</dbReference>
<keyword evidence="5" id="KW-0539">Nucleus</keyword>
<evidence type="ECO:0000256" key="1">
    <source>
        <dbReference type="ARBA" id="ARBA00007572"/>
    </source>
</evidence>
<dbReference type="Gene3D" id="2.40.50.140">
    <property type="entry name" value="Nucleic acid-binding proteins"/>
    <property type="match status" value="1"/>
</dbReference>
<dbReference type="PANTHER" id="PTHR45997:SF2">
    <property type="entry name" value="ATP DEPENDENT DNA LIGASE DOMAIN PROTEIN (AFU_ORTHOLOGUE AFUA_5G02430)"/>
    <property type="match status" value="1"/>
</dbReference>
<dbReference type="Pfam" id="PF01068">
    <property type="entry name" value="DNA_ligase_A_M"/>
    <property type="match status" value="1"/>
</dbReference>
<dbReference type="InterPro" id="IPR012310">
    <property type="entry name" value="DNA_ligase_ATP-dep_cent"/>
</dbReference>
<comment type="caution">
    <text evidence="8">The sequence shown here is derived from an EMBL/GenBank/DDBJ whole genome shotgun (WGS) entry which is preliminary data.</text>
</comment>
<keyword evidence="3" id="KW-0547">Nucleotide-binding</keyword>
<dbReference type="InterPro" id="IPR012308">
    <property type="entry name" value="DNA_ligase_ATP-dep_N"/>
</dbReference>
<dbReference type="InterPro" id="IPR036599">
    <property type="entry name" value="DNA_ligase_N_sf"/>
</dbReference>
<dbReference type="GO" id="GO:0003677">
    <property type="term" value="F:DNA binding"/>
    <property type="evidence" value="ECO:0007669"/>
    <property type="project" value="InterPro"/>
</dbReference>
<name>A0AA40AQ15_9PEZI</name>
<keyword evidence="4" id="KW-0067">ATP-binding</keyword>
<dbReference type="GO" id="GO:0006310">
    <property type="term" value="P:DNA recombination"/>
    <property type="evidence" value="ECO:0007669"/>
    <property type="project" value="InterPro"/>
</dbReference>
<evidence type="ECO:0000256" key="4">
    <source>
        <dbReference type="ARBA" id="ARBA00022840"/>
    </source>
</evidence>
<dbReference type="GO" id="GO:0005524">
    <property type="term" value="F:ATP binding"/>
    <property type="evidence" value="ECO:0007669"/>
    <property type="project" value="UniProtKB-KW"/>
</dbReference>
<sequence length="1064" mass="118199">MPFQFSYVCDLLQRLDDNQGVQPGVRTSADIIQEWFQKHQGLLHRQDHDTAALLSTLLPEKRSDRVYFIREKKLQTVIGRGLGLGRSRIATLGRWDRPSSGIDLGDCVERPRPMKANTRQPNPTQKGASVEEIDQLLHGLASTCRFSSPAVRSSAFETRLTDREQEIRSIYKRLSARDAKWFTRLILKNFEPVVLDPQLVYRSYHPLLPVILKVQDDLSVASHVLASIRRDRSVTGKASLAGSLKPTLGVKIGRQQWIKGRGINHCLDMSHGRMACEEKVDGEYCQIHIDLSKGASCIQIFSKSGKDSTADRIALHKSIRKSLQLGTPSCPIQKGCILEGELVVYSDKDSKILDFHKIRKHVSRSGSFIGTDQDSQRHSWEHLMIVYYDLFMVDGESLLAAKQSERFKRLEELVTLVPGRSALVKREIIDSDKRSAASDLRRALAKYIVARGEGLVLKPDDPYFDFSSSRKPYSCCAIKLKKGCIGGFGDIGDFAVVGARFDAAKARVYNISSLKWTHFYVGCLENKDEVNRFKRQPRFVVTNVVELNATQLQTFMTFVNPPSMAWADNTATDLRIEPGVDNGKRPSVVFPAPPVFDLRCFSFDKGGNTGFWSPRFPMVNKIHCDRTFHDTLSFGELQDMARKEKELPPPEDSQELLGWIASLETSDPQSTAVDSSSQTTGKSTSQSTISTARDPTALWSQSSNINPPDILTTLLLDQNTEAVSGREIPSSPSTVYELLPPPGSSAIQGANTNLAGLTVAESPQKSPKGRKRASESFPQTTASRNKLQRCSDDQAKVATSSSSSSSANSPRDRRRPLSDINSSSSRRNKDSGVPVSRLVGVNSMYQPNLETGYIGPLIRVRATLQASLSFHGSVSGFPPIPPSATRRASGSSISNTRSLYITPTQVAETLERKCRYLDNSCTLSGFSFLLSPCISGYLLVTEDLLGFHAITDFARDPKEWCDCSAVREKGSVTPSSSDPGAIKRPKPKKIVLVDKRRKEATAVFLARIREAGLMHSNGRKEYVPVYDWRVLDTLKEEEEESGKRGKISGPRFEAIWRKSFIALV</sequence>
<comment type="similarity">
    <text evidence="1">Belongs to the ATP-dependent DNA ligase family.</text>
</comment>
<dbReference type="Proteomes" id="UP001172102">
    <property type="component" value="Unassembled WGS sequence"/>
</dbReference>
<feature type="compositionally biased region" description="Low complexity" evidence="6">
    <location>
        <begin position="675"/>
        <end position="691"/>
    </location>
</feature>
<dbReference type="InterPro" id="IPR012340">
    <property type="entry name" value="NA-bd_OB-fold"/>
</dbReference>
<dbReference type="InterPro" id="IPR029710">
    <property type="entry name" value="LIG4"/>
</dbReference>
<keyword evidence="9" id="KW-1185">Reference proteome</keyword>
<feature type="region of interest" description="Disordered" evidence="6">
    <location>
        <begin position="722"/>
        <end position="749"/>
    </location>
</feature>
<protein>
    <recommendedName>
        <fullName evidence="7">ATP-dependent DNA ligase family profile domain-containing protein</fullName>
    </recommendedName>
</protein>
<dbReference type="Gene3D" id="1.10.3260.10">
    <property type="entry name" value="DNA ligase, ATP-dependent, N-terminal domain"/>
    <property type="match status" value="1"/>
</dbReference>
<evidence type="ECO:0000313" key="9">
    <source>
        <dbReference type="Proteomes" id="UP001172102"/>
    </source>
</evidence>
<evidence type="ECO:0000313" key="8">
    <source>
        <dbReference type="EMBL" id="KAK0719894.1"/>
    </source>
</evidence>
<dbReference type="Gene3D" id="3.30.470.30">
    <property type="entry name" value="DNA ligase/mRNA capping enzyme"/>
    <property type="match status" value="1"/>
</dbReference>
<dbReference type="CDD" id="cd08039">
    <property type="entry name" value="Adenylation_DNA_ligase_Fungal"/>
    <property type="match status" value="1"/>
</dbReference>
<evidence type="ECO:0000256" key="5">
    <source>
        <dbReference type="ARBA" id="ARBA00023242"/>
    </source>
</evidence>
<dbReference type="GO" id="GO:0006297">
    <property type="term" value="P:nucleotide-excision repair, DNA gap filling"/>
    <property type="evidence" value="ECO:0007669"/>
    <property type="project" value="TreeGrafter"/>
</dbReference>
<feature type="region of interest" description="Disordered" evidence="6">
    <location>
        <begin position="761"/>
        <end position="834"/>
    </location>
</feature>